<dbReference type="Gene3D" id="3.30.70.640">
    <property type="entry name" value="Molybdopterin cofactor biosynthesis C (MoaC) domain"/>
    <property type="match status" value="1"/>
</dbReference>
<evidence type="ECO:0000256" key="2">
    <source>
        <dbReference type="ARBA" id="ARBA00023150"/>
    </source>
</evidence>
<dbReference type="SUPFAM" id="SSF55040">
    <property type="entry name" value="Molybdenum cofactor biosynthesis protein C, MoaC"/>
    <property type="match status" value="1"/>
</dbReference>
<feature type="non-terminal residue" evidence="4">
    <location>
        <position position="59"/>
    </location>
</feature>
<name>A0A8S3HB02_9BILA</name>
<gene>
    <name evidence="4" type="ORF">GIL414_LOCUS68749</name>
</gene>
<dbReference type="EMBL" id="CAJOBJ010328708">
    <property type="protein sequence ID" value="CAF5179258.1"/>
    <property type="molecule type" value="Genomic_DNA"/>
</dbReference>
<accession>A0A8S3HB02</accession>
<reference evidence="4" key="1">
    <citation type="submission" date="2021-02" db="EMBL/GenBank/DDBJ databases">
        <authorList>
            <person name="Nowell W R."/>
        </authorList>
    </citation>
    <scope>NUCLEOTIDE SEQUENCE</scope>
</reference>
<dbReference type="AlphaFoldDB" id="A0A8S3HB02"/>
<dbReference type="InterPro" id="IPR002820">
    <property type="entry name" value="Mopterin_CF_biosynth-C_dom"/>
</dbReference>
<comment type="pathway">
    <text evidence="1">Cofactor biosynthesis; molybdopterin biosynthesis.</text>
</comment>
<evidence type="ECO:0000259" key="3">
    <source>
        <dbReference type="Pfam" id="PF01967"/>
    </source>
</evidence>
<sequence>MIRFSNDSIGSKVNSQRRAIVEATVKFPDSHTYQSYFNVTTKKGDARLCSKIAGILAAK</sequence>
<feature type="domain" description="Molybdopterin cofactor biosynthesis C (MoaC)" evidence="3">
    <location>
        <begin position="9"/>
        <end position="59"/>
    </location>
</feature>
<dbReference type="Pfam" id="PF01967">
    <property type="entry name" value="MoaC"/>
    <property type="match status" value="1"/>
</dbReference>
<dbReference type="Proteomes" id="UP000681720">
    <property type="component" value="Unassembled WGS sequence"/>
</dbReference>
<evidence type="ECO:0000256" key="1">
    <source>
        <dbReference type="ARBA" id="ARBA00005046"/>
    </source>
</evidence>
<comment type="caution">
    <text evidence="4">The sequence shown here is derived from an EMBL/GenBank/DDBJ whole genome shotgun (WGS) entry which is preliminary data.</text>
</comment>
<organism evidence="4 5">
    <name type="scientific">Rotaria magnacalcarata</name>
    <dbReference type="NCBI Taxonomy" id="392030"/>
    <lineage>
        <taxon>Eukaryota</taxon>
        <taxon>Metazoa</taxon>
        <taxon>Spiralia</taxon>
        <taxon>Gnathifera</taxon>
        <taxon>Rotifera</taxon>
        <taxon>Eurotatoria</taxon>
        <taxon>Bdelloidea</taxon>
        <taxon>Philodinida</taxon>
        <taxon>Philodinidae</taxon>
        <taxon>Rotaria</taxon>
    </lineage>
</organism>
<proteinExistence type="predicted"/>
<dbReference type="GO" id="GO:0006777">
    <property type="term" value="P:Mo-molybdopterin cofactor biosynthetic process"/>
    <property type="evidence" value="ECO:0007669"/>
    <property type="project" value="UniProtKB-KW"/>
</dbReference>
<keyword evidence="2" id="KW-0501">Molybdenum cofactor biosynthesis</keyword>
<evidence type="ECO:0000313" key="5">
    <source>
        <dbReference type="Proteomes" id="UP000681720"/>
    </source>
</evidence>
<protein>
    <recommendedName>
        <fullName evidence="3">Molybdopterin cofactor biosynthesis C (MoaC) domain-containing protein</fullName>
    </recommendedName>
</protein>
<dbReference type="InterPro" id="IPR036522">
    <property type="entry name" value="MoaC_sf"/>
</dbReference>
<evidence type="ECO:0000313" key="4">
    <source>
        <dbReference type="EMBL" id="CAF5179258.1"/>
    </source>
</evidence>